<dbReference type="Proteomes" id="UP000812287">
    <property type="component" value="Unassembled WGS sequence"/>
</dbReference>
<gene>
    <name evidence="1" type="ORF">BT62DRAFT_993355</name>
</gene>
<organism evidence="1 2">
    <name type="scientific">Guyanagaster necrorhizus</name>
    <dbReference type="NCBI Taxonomy" id="856835"/>
    <lineage>
        <taxon>Eukaryota</taxon>
        <taxon>Fungi</taxon>
        <taxon>Dikarya</taxon>
        <taxon>Basidiomycota</taxon>
        <taxon>Agaricomycotina</taxon>
        <taxon>Agaricomycetes</taxon>
        <taxon>Agaricomycetidae</taxon>
        <taxon>Agaricales</taxon>
        <taxon>Marasmiineae</taxon>
        <taxon>Physalacriaceae</taxon>
        <taxon>Guyanagaster</taxon>
    </lineage>
</organism>
<accession>A0A9P8ATT1</accession>
<proteinExistence type="predicted"/>
<reference evidence="1" key="1">
    <citation type="submission" date="2020-11" db="EMBL/GenBank/DDBJ databases">
        <title>Adaptations for nitrogen fixation in a non-lichenized fungal sporocarp promotes dispersal by wood-feeding termites.</title>
        <authorList>
            <consortium name="DOE Joint Genome Institute"/>
            <person name="Koch R.A."/>
            <person name="Yoon G."/>
            <person name="Arayal U."/>
            <person name="Lail K."/>
            <person name="Amirebrahimi M."/>
            <person name="Labutti K."/>
            <person name="Lipzen A."/>
            <person name="Riley R."/>
            <person name="Barry K."/>
            <person name="Henrissat B."/>
            <person name="Grigoriev I.V."/>
            <person name="Herr J.R."/>
            <person name="Aime M.C."/>
        </authorList>
    </citation>
    <scope>NUCLEOTIDE SEQUENCE</scope>
    <source>
        <strain evidence="1">MCA 3950</strain>
    </source>
</reference>
<dbReference type="OrthoDB" id="432970at2759"/>
<evidence type="ECO:0000313" key="1">
    <source>
        <dbReference type="EMBL" id="KAG7447739.1"/>
    </source>
</evidence>
<protein>
    <submittedName>
        <fullName evidence="1">Uncharacterized protein</fullName>
    </submittedName>
</protein>
<keyword evidence="2" id="KW-1185">Reference proteome</keyword>
<evidence type="ECO:0000313" key="2">
    <source>
        <dbReference type="Proteomes" id="UP000812287"/>
    </source>
</evidence>
<comment type="caution">
    <text evidence="1">The sequence shown here is derived from an EMBL/GenBank/DDBJ whole genome shotgun (WGS) entry which is preliminary data.</text>
</comment>
<dbReference type="EMBL" id="MU250531">
    <property type="protein sequence ID" value="KAG7447739.1"/>
    <property type="molecule type" value="Genomic_DNA"/>
</dbReference>
<dbReference type="AlphaFoldDB" id="A0A9P8ATT1"/>
<name>A0A9P8ATT1_9AGAR</name>
<dbReference type="RefSeq" id="XP_043041239.1">
    <property type="nucleotide sequence ID" value="XM_043190400.1"/>
</dbReference>
<dbReference type="GeneID" id="66112697"/>
<sequence>MRRFEVNDVVEMFGHIIESWFIPSGENAAALVAKLMQLAAILSLLYSDQCQKLADLAKPSDEWNQSTCGAFLMFRTNATLLELRGYWERYLRTDRMSEQSKRRLQTRGRRGQLSVISSMCTYGTDPILPFHLAATVSAVSDDYERILTAETVVILAKIQLKEWSGGLGLECNLCIRQARQWQELKSTLEYALYHEKEI</sequence>